<dbReference type="PANTHER" id="PTHR43857">
    <property type="entry name" value="BLR7761 PROTEIN"/>
    <property type="match status" value="1"/>
</dbReference>
<evidence type="ECO:0000313" key="1">
    <source>
        <dbReference type="EMBL" id="KAL1859069.1"/>
    </source>
</evidence>
<organism evidence="1 2">
    <name type="scientific">Diaporthe australafricana</name>
    <dbReference type="NCBI Taxonomy" id="127596"/>
    <lineage>
        <taxon>Eukaryota</taxon>
        <taxon>Fungi</taxon>
        <taxon>Dikarya</taxon>
        <taxon>Ascomycota</taxon>
        <taxon>Pezizomycotina</taxon>
        <taxon>Sordariomycetes</taxon>
        <taxon>Sordariomycetidae</taxon>
        <taxon>Diaporthales</taxon>
        <taxon>Diaporthaceae</taxon>
        <taxon>Diaporthe</taxon>
    </lineage>
</organism>
<dbReference type="InterPro" id="IPR035959">
    <property type="entry name" value="RutC-like_sf"/>
</dbReference>
<dbReference type="Gene3D" id="3.30.1330.40">
    <property type="entry name" value="RutC-like"/>
    <property type="match status" value="1"/>
</dbReference>
<keyword evidence="2" id="KW-1185">Reference proteome</keyword>
<reference evidence="1 2" key="1">
    <citation type="journal article" date="2024" name="IMA Fungus">
        <title>IMA Genome - F19 : A genome assembly and annotation guide to empower mycologists, including annotated draft genome sequences of Ceratocystis pirilliformis, Diaporthe australafricana, Fusarium ophioides, Paecilomyces lecythidis, and Sporothrix stenoceras.</title>
        <authorList>
            <person name="Aylward J."/>
            <person name="Wilson A.M."/>
            <person name="Visagie C.M."/>
            <person name="Spraker J."/>
            <person name="Barnes I."/>
            <person name="Buitendag C."/>
            <person name="Ceriani C."/>
            <person name="Del Mar Angel L."/>
            <person name="du Plessis D."/>
            <person name="Fuchs T."/>
            <person name="Gasser K."/>
            <person name="Kramer D."/>
            <person name="Li W."/>
            <person name="Munsamy K."/>
            <person name="Piso A."/>
            <person name="Price J.L."/>
            <person name="Sonnekus B."/>
            <person name="Thomas C."/>
            <person name="van der Nest A."/>
            <person name="van Dijk A."/>
            <person name="van Heerden A."/>
            <person name="van Vuuren N."/>
            <person name="Yilmaz N."/>
            <person name="Duong T.A."/>
            <person name="van der Merwe N.A."/>
            <person name="Wingfield M.J."/>
            <person name="Wingfield B.D."/>
        </authorList>
    </citation>
    <scope>NUCLEOTIDE SEQUENCE [LARGE SCALE GENOMIC DNA]</scope>
    <source>
        <strain evidence="1 2">CMW 18300</strain>
    </source>
</reference>
<name>A0ABR3WD91_9PEZI</name>
<comment type="caution">
    <text evidence="1">The sequence shown here is derived from an EMBL/GenBank/DDBJ whole genome shotgun (WGS) entry which is preliminary data.</text>
</comment>
<accession>A0ABR3WD91</accession>
<dbReference type="PANTHER" id="PTHR43857:SF1">
    <property type="entry name" value="YJGH FAMILY PROTEIN"/>
    <property type="match status" value="1"/>
</dbReference>
<proteinExistence type="predicted"/>
<dbReference type="SUPFAM" id="SSF55298">
    <property type="entry name" value="YjgF-like"/>
    <property type="match status" value="1"/>
</dbReference>
<protein>
    <submittedName>
        <fullName evidence="1">Uncharacterized protein</fullName>
    </submittedName>
</protein>
<dbReference type="CDD" id="cd06152">
    <property type="entry name" value="YjgF_YER057c_UK114_like_4"/>
    <property type="match status" value="1"/>
</dbReference>
<dbReference type="Proteomes" id="UP001583177">
    <property type="component" value="Unassembled WGS sequence"/>
</dbReference>
<dbReference type="InterPro" id="IPR006175">
    <property type="entry name" value="YjgF/YER057c/UK114"/>
</dbReference>
<gene>
    <name evidence="1" type="ORF">Daus18300_009709</name>
</gene>
<sequence length="140" mass="15760">MSNLKYTTPAGHGKDNLERYRYNQVVRVGDTIHISGQGGWDYATGVIHEDTEKQIDEAFANIDHILREAGGKGWEQVFRVNSYHIPLDDRALAAMTRNFDKWMPNHKSLWTCVGVVKLGAPDMKVEIEVQAYDPEGASKA</sequence>
<dbReference type="Pfam" id="PF01042">
    <property type="entry name" value="Ribonuc_L-PSP"/>
    <property type="match status" value="1"/>
</dbReference>
<dbReference type="EMBL" id="JAWRVE010000100">
    <property type="protein sequence ID" value="KAL1859069.1"/>
    <property type="molecule type" value="Genomic_DNA"/>
</dbReference>
<evidence type="ECO:0000313" key="2">
    <source>
        <dbReference type="Proteomes" id="UP001583177"/>
    </source>
</evidence>